<evidence type="ECO:0000259" key="4">
    <source>
        <dbReference type="Pfam" id="PF00535"/>
    </source>
</evidence>
<dbReference type="PANTHER" id="PTHR43398:SF1">
    <property type="entry name" value="DOLICHOL-PHOSPHATE MANNOSYLTRANSFERASE SUBUNIT 1"/>
    <property type="match status" value="1"/>
</dbReference>
<protein>
    <submittedName>
        <fullName evidence="5">Glycosyl transferase family 2</fullName>
    </submittedName>
</protein>
<comment type="caution">
    <text evidence="5">The sequence shown here is derived from an EMBL/GenBank/DDBJ whole genome shotgun (WGS) entry which is preliminary data.</text>
</comment>
<dbReference type="EMBL" id="LCLS01000011">
    <property type="protein sequence ID" value="KKU21829.1"/>
    <property type="molecule type" value="Genomic_DNA"/>
</dbReference>
<reference evidence="5 6" key="1">
    <citation type="journal article" date="2015" name="Nature">
        <title>rRNA introns, odd ribosomes, and small enigmatic genomes across a large radiation of phyla.</title>
        <authorList>
            <person name="Brown C.T."/>
            <person name="Hug L.A."/>
            <person name="Thomas B.C."/>
            <person name="Sharon I."/>
            <person name="Castelle C.J."/>
            <person name="Singh A."/>
            <person name="Wilkins M.J."/>
            <person name="Williams K.H."/>
            <person name="Banfield J.F."/>
        </authorList>
    </citation>
    <scope>NUCLEOTIDE SEQUENCE [LARGE SCALE GENOMIC DNA]</scope>
</reference>
<dbReference type="Pfam" id="PF00535">
    <property type="entry name" value="Glycos_transf_2"/>
    <property type="match status" value="1"/>
</dbReference>
<evidence type="ECO:0000256" key="2">
    <source>
        <dbReference type="ARBA" id="ARBA00022676"/>
    </source>
</evidence>
<evidence type="ECO:0000256" key="3">
    <source>
        <dbReference type="ARBA" id="ARBA00022679"/>
    </source>
</evidence>
<dbReference type="Gene3D" id="3.90.550.10">
    <property type="entry name" value="Spore Coat Polysaccharide Biosynthesis Protein SpsA, Chain A"/>
    <property type="match status" value="1"/>
</dbReference>
<name>A0A0G1NML5_9BACT</name>
<keyword evidence="2" id="KW-0328">Glycosyltransferase</keyword>
<dbReference type="CDD" id="cd06442">
    <property type="entry name" value="DPM1_like"/>
    <property type="match status" value="1"/>
</dbReference>
<organism evidence="5 6">
    <name type="scientific">Candidatus Nomurabacteria bacterium GW2011_GWA1_46_11</name>
    <dbReference type="NCBI Taxonomy" id="1618732"/>
    <lineage>
        <taxon>Bacteria</taxon>
        <taxon>Candidatus Nomuraibacteriota</taxon>
    </lineage>
</organism>
<dbReference type="InterPro" id="IPR029044">
    <property type="entry name" value="Nucleotide-diphossugar_trans"/>
</dbReference>
<dbReference type="GO" id="GO:0009247">
    <property type="term" value="P:glycolipid biosynthetic process"/>
    <property type="evidence" value="ECO:0007669"/>
    <property type="project" value="TreeGrafter"/>
</dbReference>
<accession>A0A0G1NML5</accession>
<dbReference type="PANTHER" id="PTHR43398">
    <property type="entry name" value="DOLICHOL-PHOSPHATE MANNOSYLTRANSFERASE SUBUNIT 1"/>
    <property type="match status" value="1"/>
</dbReference>
<evidence type="ECO:0000256" key="1">
    <source>
        <dbReference type="ARBA" id="ARBA00006739"/>
    </source>
</evidence>
<evidence type="ECO:0000313" key="5">
    <source>
        <dbReference type="EMBL" id="KKU21829.1"/>
    </source>
</evidence>
<gene>
    <name evidence="5" type="ORF">UX31_C0011G0021</name>
</gene>
<comment type="similarity">
    <text evidence="1">Belongs to the glycosyltransferase 2 family.</text>
</comment>
<feature type="domain" description="Glycosyltransferase 2-like" evidence="4">
    <location>
        <begin position="6"/>
        <end position="167"/>
    </location>
</feature>
<dbReference type="FunFam" id="3.90.550.10:FF:000122">
    <property type="entry name" value="Dolichol-phosphate mannosyltransferase subunit 1"/>
    <property type="match status" value="1"/>
</dbReference>
<sequence>MSKSLIIIPTLNEKGNIETLVPQIFKLIPDLSVLVVDDSSSDGTGKRVLEFHRQFPNCSLLERSSNPGYGQSILDGFRWALNNSFDKIVTMDADFSHDFNEIPKMLNKLDFYEIVVGSRYVKGGNVKNWSFSRKLLSRFANAYVRTILGLPIHDSTSGFNAYRSSALTSFDFDKIHSEGYAFLVELKYRLLRKGLRFFEHPIIFYERREGSSKMSAGIIWESIWLPWRLLFARK</sequence>
<dbReference type="InterPro" id="IPR001173">
    <property type="entry name" value="Glyco_trans_2-like"/>
</dbReference>
<dbReference type="SUPFAM" id="SSF53448">
    <property type="entry name" value="Nucleotide-diphospho-sugar transferases"/>
    <property type="match status" value="1"/>
</dbReference>
<dbReference type="InterPro" id="IPR039528">
    <property type="entry name" value="DPM1-like"/>
</dbReference>
<proteinExistence type="inferred from homology"/>
<dbReference type="GO" id="GO:0016020">
    <property type="term" value="C:membrane"/>
    <property type="evidence" value="ECO:0007669"/>
    <property type="project" value="GOC"/>
</dbReference>
<dbReference type="Proteomes" id="UP000034107">
    <property type="component" value="Unassembled WGS sequence"/>
</dbReference>
<dbReference type="AlphaFoldDB" id="A0A0G1NML5"/>
<dbReference type="GO" id="GO:0004582">
    <property type="term" value="F:dolichyl-phosphate beta-D-mannosyltransferase activity"/>
    <property type="evidence" value="ECO:0007669"/>
    <property type="project" value="InterPro"/>
</dbReference>
<evidence type="ECO:0000313" key="6">
    <source>
        <dbReference type="Proteomes" id="UP000034107"/>
    </source>
</evidence>
<keyword evidence="3 5" id="KW-0808">Transferase</keyword>